<keyword evidence="4" id="KW-0436">Ligase</keyword>
<evidence type="ECO:0000259" key="3">
    <source>
        <dbReference type="PROSITE" id="PS50862"/>
    </source>
</evidence>
<dbReference type="AlphaFoldDB" id="A0A0F7U7E7"/>
<accession>A0A0F7U7E7</accession>
<dbReference type="SUPFAM" id="SSF55681">
    <property type="entry name" value="Class II aaRS and biotin synthetases"/>
    <property type="match status" value="2"/>
</dbReference>
<feature type="compositionally biased region" description="Low complexity" evidence="1">
    <location>
        <begin position="843"/>
        <end position="869"/>
    </location>
</feature>
<feature type="region of interest" description="Disordered" evidence="1">
    <location>
        <begin position="32"/>
        <end position="55"/>
    </location>
</feature>
<dbReference type="InterPro" id="IPR004154">
    <property type="entry name" value="Anticodon-bd"/>
</dbReference>
<keyword evidence="2" id="KW-0732">Signal</keyword>
<keyword evidence="4" id="KW-0030">Aminoacyl-tRNA synthetase</keyword>
<feature type="region of interest" description="Disordered" evidence="1">
    <location>
        <begin position="636"/>
        <end position="696"/>
    </location>
</feature>
<feature type="compositionally biased region" description="Basic and acidic residues" evidence="1">
    <location>
        <begin position="223"/>
        <end position="233"/>
    </location>
</feature>
<feature type="region of interest" description="Disordered" evidence="1">
    <location>
        <begin position="171"/>
        <end position="264"/>
    </location>
</feature>
<dbReference type="InterPro" id="IPR027031">
    <property type="entry name" value="Gly-tRNA_synthase/POLG2"/>
</dbReference>
<gene>
    <name evidence="4" type="ORF">BN1204_008470</name>
</gene>
<protein>
    <submittedName>
        <fullName evidence="4">Glycyl-tRNA synthetase, putative</fullName>
    </submittedName>
</protein>
<feature type="compositionally biased region" description="Basic and acidic residues" evidence="1">
    <location>
        <begin position="452"/>
        <end position="464"/>
    </location>
</feature>
<feature type="chain" id="PRO_5002523007" evidence="2">
    <location>
        <begin position="22"/>
        <end position="1038"/>
    </location>
</feature>
<organism evidence="4">
    <name type="scientific">Neospora caninum (strain Liverpool)</name>
    <dbReference type="NCBI Taxonomy" id="572307"/>
    <lineage>
        <taxon>Eukaryota</taxon>
        <taxon>Sar</taxon>
        <taxon>Alveolata</taxon>
        <taxon>Apicomplexa</taxon>
        <taxon>Conoidasida</taxon>
        <taxon>Coccidia</taxon>
        <taxon>Eucoccidiorida</taxon>
        <taxon>Eimeriorina</taxon>
        <taxon>Sarcocystidae</taxon>
        <taxon>Neospora</taxon>
    </lineage>
</organism>
<reference evidence="4" key="1">
    <citation type="journal article" date="2015" name="PLoS ONE">
        <title>Comprehensive Evaluation of Toxoplasma gondii VEG and Neospora caninum LIV Genomes with Tachyzoite Stage Transcriptome and Proteome Defines Novel Transcript Features.</title>
        <authorList>
            <person name="Ramaprasad A."/>
            <person name="Mourier T."/>
            <person name="Naeem R."/>
            <person name="Malas T.B."/>
            <person name="Moussa E."/>
            <person name="Panigrahi A."/>
            <person name="Vermont S.J."/>
            <person name="Otto T.D."/>
            <person name="Wastling J."/>
            <person name="Pain A."/>
        </authorList>
    </citation>
    <scope>NUCLEOTIDE SEQUENCE</scope>
    <source>
        <strain evidence="4">Liverpool</strain>
    </source>
</reference>
<sequence length="1038" mass="113688">MVGARRLSSFVCCLSCALVLSFSSVSLLPGLSRTSSRLGSFPPKPRRGRFPTFSSPSAWADELRISVPPRAGARGDSGKTHPSRPPLQFTLRPLCAFAFPTLLHFSSRLGSFPSPASLSSLSSTASLSSFSPRCARLRDGNARQVLAAGVAAFSPVPLRARALGSFPAQELRGRVADGEDEKERSWRERPSRHSGALHVPRTDPHPVRRAATETRPSGTLARSTDRLLGRGEDNTPDETSGEYPLKQTKAETQTTQASRATRHSSLPADRNFAVFHGPVEPARRLQPSLQDLKAFCRDHSVVVPAAELYGGLKGMVDFGAVGHLMLQNLRRAVRSFFLRDACEDAPYSLFEERASLPPTEAQNGRGTAGTVLPLLLSQIPPRDSLAVSLPCFRCRRRRVGAEEKTEESLTHRQTSGETRESEARLGRPQDATVETDTDTARRRAGDCGVGEPTREDGGRTDEAHTGQGEEIEFNPRWGPIFAVETACLGPAAVWAASGHTRHFVDSLVRCTDTGQVFRTDSLAYREKLSNGSGKLFEVCHQSATRLQQVEAGNGSARRREGAEGDASRKMEDPPRGRDGGTKGEDLAPANGQVSSWRPLTEAPPELFPNLPSPVTGRIGALSTPFRRNLMLQTRLSRCSASAEENGREEGEQEREQQGEQTGEHAERGERGDGQTRSGRGKERDSANVADAEENAGIFRPETAQGMLIAYRNLLPPFLAPSLPFGIAQEGRAWRNELISSSRFLFRLREFRQFEIEYFIDAKKTDSLQVLNAWIYELARFFAAIGLPADLLSAAEQGRNDRPHYSSRCIDISFRFPFGDAELCGLALRGDYDLRSHQQHSGQSLALPSESGSASPSPASSSACPASPSSSSPSGILPHVIEPSLGLERLLLALLASSFVRDTVDGKSRTFLNVHPALAPFQAAVFPVVTNMPTLTAQARSLCQWLREKGFSVLWDFSSASIGRRYRRADELGIPFCFTIDGTSLKDGTVTVRWRNSAEQRRLQLAETERFLKERTALRFRDFCCRLSEPCGDGSIPRQ</sequence>
<dbReference type="GO" id="GO:0006426">
    <property type="term" value="P:glycyl-tRNA aminoacylation"/>
    <property type="evidence" value="ECO:0007669"/>
    <property type="project" value="TreeGrafter"/>
</dbReference>
<dbReference type="GO" id="GO:0005737">
    <property type="term" value="C:cytoplasm"/>
    <property type="evidence" value="ECO:0007669"/>
    <property type="project" value="TreeGrafter"/>
</dbReference>
<dbReference type="EMBL" id="LN714477">
    <property type="protein sequence ID" value="CEL64986.1"/>
    <property type="molecule type" value="Genomic_DNA"/>
</dbReference>
<dbReference type="InterPro" id="IPR045864">
    <property type="entry name" value="aa-tRNA-synth_II/BPL/LPL"/>
</dbReference>
<feature type="compositionally biased region" description="Basic and acidic residues" evidence="1">
    <location>
        <begin position="417"/>
        <end position="427"/>
    </location>
</feature>
<evidence type="ECO:0000313" key="4">
    <source>
        <dbReference type="EMBL" id="CEL64986.1"/>
    </source>
</evidence>
<feature type="compositionally biased region" description="Basic and acidic residues" evidence="1">
    <location>
        <begin position="171"/>
        <end position="191"/>
    </location>
</feature>
<feature type="compositionally biased region" description="Basic and acidic residues" evidence="1">
    <location>
        <begin position="644"/>
        <end position="685"/>
    </location>
</feature>
<feature type="signal peptide" evidence="2">
    <location>
        <begin position="1"/>
        <end position="21"/>
    </location>
</feature>
<dbReference type="Gene3D" id="3.40.50.800">
    <property type="entry name" value="Anticodon-binding domain"/>
    <property type="match status" value="1"/>
</dbReference>
<evidence type="ECO:0000256" key="1">
    <source>
        <dbReference type="SAM" id="MobiDB-lite"/>
    </source>
</evidence>
<feature type="compositionally biased region" description="Basic and acidic residues" evidence="1">
    <location>
        <begin position="200"/>
        <end position="212"/>
    </location>
</feature>
<feature type="compositionally biased region" description="Basic and acidic residues" evidence="1">
    <location>
        <begin position="557"/>
        <end position="585"/>
    </location>
</feature>
<feature type="compositionally biased region" description="Low complexity" evidence="1">
    <location>
        <begin position="246"/>
        <end position="257"/>
    </location>
</feature>
<dbReference type="InterPro" id="IPR006195">
    <property type="entry name" value="aa-tRNA-synth_II"/>
</dbReference>
<proteinExistence type="predicted"/>
<feature type="domain" description="Aminoacyl-transfer RNA synthetases class-II family profile" evidence="3">
    <location>
        <begin position="698"/>
        <end position="919"/>
    </location>
</feature>
<feature type="region of interest" description="Disordered" evidence="1">
    <location>
        <begin position="402"/>
        <end position="471"/>
    </location>
</feature>
<name>A0A0F7U7E7_NEOCL</name>
<feature type="region of interest" description="Disordered" evidence="1">
    <location>
        <begin position="842"/>
        <end position="869"/>
    </location>
</feature>
<dbReference type="PROSITE" id="PS50862">
    <property type="entry name" value="AA_TRNA_LIGASE_II"/>
    <property type="match status" value="1"/>
</dbReference>
<dbReference type="Gene3D" id="3.30.930.10">
    <property type="entry name" value="Bira Bifunctional Protein, Domain 2"/>
    <property type="match status" value="2"/>
</dbReference>
<dbReference type="GO" id="GO:0004820">
    <property type="term" value="F:glycine-tRNA ligase activity"/>
    <property type="evidence" value="ECO:0007669"/>
    <property type="project" value="TreeGrafter"/>
</dbReference>
<dbReference type="Pfam" id="PF03129">
    <property type="entry name" value="HGTP_anticodon"/>
    <property type="match status" value="1"/>
</dbReference>
<dbReference type="PANTHER" id="PTHR10745:SF8">
    <property type="entry name" value="DNA POLYMERASE SUBUNIT GAMMA-2, MITOCHONDRIAL"/>
    <property type="match status" value="1"/>
</dbReference>
<dbReference type="PANTHER" id="PTHR10745">
    <property type="entry name" value="GLYCYL-TRNA SYNTHETASE/DNA POLYMERASE SUBUNIT GAMMA-2"/>
    <property type="match status" value="1"/>
</dbReference>
<evidence type="ECO:0000256" key="2">
    <source>
        <dbReference type="SAM" id="SignalP"/>
    </source>
</evidence>
<feature type="region of interest" description="Disordered" evidence="1">
    <location>
        <begin position="547"/>
        <end position="614"/>
    </location>
</feature>
<dbReference type="SUPFAM" id="SSF52954">
    <property type="entry name" value="Class II aaRS ABD-related"/>
    <property type="match status" value="1"/>
</dbReference>
<dbReference type="InterPro" id="IPR036621">
    <property type="entry name" value="Anticodon-bd_dom_sf"/>
</dbReference>